<reference evidence="1 2" key="1">
    <citation type="submission" date="2019-12" db="EMBL/GenBank/DDBJ databases">
        <title>Draft genome sequence of Pseudomonas otitidis recovered from a chicken carcass.</title>
        <authorList>
            <person name="Vieira T.R."/>
            <person name="Oliviera E.F.C."/>
            <person name="Silva N.M.V."/>
            <person name="Sambrano G.E."/>
            <person name="Cibulski S.P."/>
            <person name="Cardoso M.R.I."/>
        </authorList>
    </citation>
    <scope>NUCLEOTIDE SEQUENCE [LARGE SCALE GENOMIC DNA]</scope>
    <source>
        <strain evidence="1 2">25_K</strain>
    </source>
</reference>
<dbReference type="EMBL" id="WTFN01000184">
    <property type="protein sequence ID" value="MWK60238.1"/>
    <property type="molecule type" value="Genomic_DNA"/>
</dbReference>
<name>A0A7X3HE16_9GAMM</name>
<accession>A0A7X3HE16</accession>
<gene>
    <name evidence="1" type="ORF">GO594_30070</name>
</gene>
<evidence type="ECO:0000313" key="1">
    <source>
        <dbReference type="EMBL" id="MWK60238.1"/>
    </source>
</evidence>
<proteinExistence type="predicted"/>
<sequence length="100" mass="11132">MTRVDDQDAEAVGKYQRSIRLTQDMATRLHAVCEHLGVTVGAYLTQAIGESVAKHEVSLLAKQSKDSSLEIVSRMFETVLQQEQPVEKPEPKRPRAAKAK</sequence>
<evidence type="ECO:0000313" key="2">
    <source>
        <dbReference type="Proteomes" id="UP000461288"/>
    </source>
</evidence>
<comment type="caution">
    <text evidence="1">The sequence shown here is derived from an EMBL/GenBank/DDBJ whole genome shotgun (WGS) entry which is preliminary data.</text>
</comment>
<protein>
    <submittedName>
        <fullName evidence="1">Uncharacterized protein</fullName>
    </submittedName>
</protein>
<organism evidence="1 2">
    <name type="scientific">Metapseudomonas otitidis</name>
    <dbReference type="NCBI Taxonomy" id="319939"/>
    <lineage>
        <taxon>Bacteria</taxon>
        <taxon>Pseudomonadati</taxon>
        <taxon>Pseudomonadota</taxon>
        <taxon>Gammaproteobacteria</taxon>
        <taxon>Pseudomonadales</taxon>
        <taxon>Pseudomonadaceae</taxon>
        <taxon>Metapseudomonas</taxon>
    </lineage>
</organism>
<dbReference type="Proteomes" id="UP000461288">
    <property type="component" value="Unassembled WGS sequence"/>
</dbReference>
<dbReference type="AlphaFoldDB" id="A0A7X3HE16"/>